<keyword evidence="4" id="KW-1185">Reference proteome</keyword>
<dbReference type="AlphaFoldDB" id="A0A1G5B5U3"/>
<dbReference type="EMBL" id="FMVF01000002">
    <property type="protein sequence ID" value="SCX85522.1"/>
    <property type="molecule type" value="Genomic_DNA"/>
</dbReference>
<organism evidence="3 4">
    <name type="scientific">Flavobacterium caeni</name>
    <dbReference type="NCBI Taxonomy" id="490189"/>
    <lineage>
        <taxon>Bacteria</taxon>
        <taxon>Pseudomonadati</taxon>
        <taxon>Bacteroidota</taxon>
        <taxon>Flavobacteriia</taxon>
        <taxon>Flavobacteriales</taxon>
        <taxon>Flavobacteriaceae</taxon>
        <taxon>Flavobacterium</taxon>
    </lineage>
</organism>
<accession>A0A1G5B5U3</accession>
<feature type="chain" id="PRO_5011740730" evidence="2">
    <location>
        <begin position="20"/>
        <end position="657"/>
    </location>
</feature>
<evidence type="ECO:0000313" key="4">
    <source>
        <dbReference type="Proteomes" id="UP000199354"/>
    </source>
</evidence>
<evidence type="ECO:0000256" key="1">
    <source>
        <dbReference type="SAM" id="MobiDB-lite"/>
    </source>
</evidence>
<dbReference type="OrthoDB" id="1430919at2"/>
<name>A0A1G5B5U3_9FLAO</name>
<dbReference type="RefSeq" id="WP_139149556.1">
    <property type="nucleotide sequence ID" value="NZ_FMVF01000002.1"/>
</dbReference>
<evidence type="ECO:0000313" key="3">
    <source>
        <dbReference type="EMBL" id="SCX85522.1"/>
    </source>
</evidence>
<keyword evidence="2" id="KW-0732">Signal</keyword>
<evidence type="ECO:0000256" key="2">
    <source>
        <dbReference type="SAM" id="SignalP"/>
    </source>
</evidence>
<dbReference type="Proteomes" id="UP000199354">
    <property type="component" value="Unassembled WGS sequence"/>
</dbReference>
<dbReference type="STRING" id="490189.SAMN02927903_00263"/>
<reference evidence="3 4" key="1">
    <citation type="submission" date="2016-10" db="EMBL/GenBank/DDBJ databases">
        <authorList>
            <person name="de Groot N.N."/>
        </authorList>
    </citation>
    <scope>NUCLEOTIDE SEQUENCE [LARGE SCALE GENOMIC DNA]</scope>
    <source>
        <strain evidence="3 4">CGMCC 1.7031</strain>
    </source>
</reference>
<proteinExistence type="predicted"/>
<protein>
    <submittedName>
        <fullName evidence="3">Uncharacterized protein</fullName>
    </submittedName>
</protein>
<gene>
    <name evidence="3" type="ORF">SAMN02927903_00263</name>
</gene>
<sequence>MKTLTYLIIFMMIPSGVMAQVGINTSVPAGALDVNSATHGALFPRVALTANNVAAPVVNPQGGALAVSTVVYNTATVAGVNGVSPGYFYWDGARWVSFTGNNSRDWSLNGNSGTDDPAAPAVYGTSTIAGTENFLGTTDANDLVLGTNNIERARFRQTNGFAGFGTANPLYRLHANTTTGSAVATYAENTYAGTLDGTGLYGRSQNAPGYGYGGRFDGTYMGLRVENLSTSYTGATFGSYILSTGNAGAGARYGTYSSAVGGLTSYGAYFEAMGATYNYGLVVANGNTGIGTIAPDRAKLQTQGAVGNTVATFNLNANSLGMAMVSDWPGIYFNAYYNGGTRQMSNGNYPAMFNYNPGGQFEFSMNNTANTTAGNIAGGSFVNRFSIHRDLGATLYYTNTTATGLNVISGGHGVNLGWFNIGAVGAVPEPGNGIAAAGEYVGVEGRSNYGASATIDRMGGLFYVSSAGGINALATIGSVVDNVVYKILGFGTVNTLVQDHDGKERIMTAPEAPEALFQDYGVANLVNGHAKIDLDPVLTKNIRVDDTHPMKVFVQLEGDCNGVYVFNKTAHSFEVKELQNGNSNVSFSYQIIAFRADEERAGHVSKYSDMRFKPLNRELKIVEKEMNFESQSGRNMASAAQDAIPSPEVRPREKPTE</sequence>
<feature type="region of interest" description="Disordered" evidence="1">
    <location>
        <begin position="628"/>
        <end position="657"/>
    </location>
</feature>
<feature type="signal peptide" evidence="2">
    <location>
        <begin position="1"/>
        <end position="19"/>
    </location>
</feature>